<accession>A0A392VWY1</accession>
<proteinExistence type="predicted"/>
<keyword evidence="2" id="KW-1185">Reference proteome</keyword>
<protein>
    <recommendedName>
        <fullName evidence="3">Reverse transcriptase zinc-binding domain-containing protein</fullName>
    </recommendedName>
</protein>
<dbReference type="Proteomes" id="UP000265520">
    <property type="component" value="Unassembled WGS sequence"/>
</dbReference>
<sequence>MGIFTVKTAYAAMLKWHDFPPLADIILGTLNKLWKNNVPSKVALFGWRLLLGRMPTR</sequence>
<dbReference type="EMBL" id="LXQA011287493">
    <property type="protein sequence ID" value="MCI91979.1"/>
    <property type="molecule type" value="Genomic_DNA"/>
</dbReference>
<evidence type="ECO:0000313" key="1">
    <source>
        <dbReference type="EMBL" id="MCI91979.1"/>
    </source>
</evidence>
<evidence type="ECO:0008006" key="3">
    <source>
        <dbReference type="Google" id="ProtNLM"/>
    </source>
</evidence>
<reference evidence="1 2" key="1">
    <citation type="journal article" date="2018" name="Front. Plant Sci.">
        <title>Red Clover (Trifolium pratense) and Zigzag Clover (T. medium) - A Picture of Genomic Similarities and Differences.</title>
        <authorList>
            <person name="Dluhosova J."/>
            <person name="Istvanek J."/>
            <person name="Nedelnik J."/>
            <person name="Repkova J."/>
        </authorList>
    </citation>
    <scope>NUCLEOTIDE SEQUENCE [LARGE SCALE GENOMIC DNA]</scope>
    <source>
        <strain evidence="2">cv. 10/8</strain>
        <tissue evidence="1">Leaf</tissue>
    </source>
</reference>
<comment type="caution">
    <text evidence="1">The sequence shown here is derived from an EMBL/GenBank/DDBJ whole genome shotgun (WGS) entry which is preliminary data.</text>
</comment>
<name>A0A392VWY1_9FABA</name>
<organism evidence="1 2">
    <name type="scientific">Trifolium medium</name>
    <dbReference type="NCBI Taxonomy" id="97028"/>
    <lineage>
        <taxon>Eukaryota</taxon>
        <taxon>Viridiplantae</taxon>
        <taxon>Streptophyta</taxon>
        <taxon>Embryophyta</taxon>
        <taxon>Tracheophyta</taxon>
        <taxon>Spermatophyta</taxon>
        <taxon>Magnoliopsida</taxon>
        <taxon>eudicotyledons</taxon>
        <taxon>Gunneridae</taxon>
        <taxon>Pentapetalae</taxon>
        <taxon>rosids</taxon>
        <taxon>fabids</taxon>
        <taxon>Fabales</taxon>
        <taxon>Fabaceae</taxon>
        <taxon>Papilionoideae</taxon>
        <taxon>50 kb inversion clade</taxon>
        <taxon>NPAAA clade</taxon>
        <taxon>Hologalegina</taxon>
        <taxon>IRL clade</taxon>
        <taxon>Trifolieae</taxon>
        <taxon>Trifolium</taxon>
    </lineage>
</organism>
<evidence type="ECO:0000313" key="2">
    <source>
        <dbReference type="Proteomes" id="UP000265520"/>
    </source>
</evidence>
<feature type="non-terminal residue" evidence="1">
    <location>
        <position position="57"/>
    </location>
</feature>
<dbReference type="AlphaFoldDB" id="A0A392VWY1"/>